<dbReference type="InterPro" id="IPR029058">
    <property type="entry name" value="AB_hydrolase_fold"/>
</dbReference>
<dbReference type="InterPro" id="IPR000073">
    <property type="entry name" value="AB_hydrolase_1"/>
</dbReference>
<dbReference type="PANTHER" id="PTHR43798">
    <property type="entry name" value="MONOACYLGLYCEROL LIPASE"/>
    <property type="match status" value="1"/>
</dbReference>
<feature type="domain" description="AB hydrolase-1" evidence="1">
    <location>
        <begin position="20"/>
        <end position="251"/>
    </location>
</feature>
<organism evidence="2 3">
    <name type="scientific">Vibrio amylolyticus</name>
    <dbReference type="NCBI Taxonomy" id="2847292"/>
    <lineage>
        <taxon>Bacteria</taxon>
        <taxon>Pseudomonadati</taxon>
        <taxon>Pseudomonadota</taxon>
        <taxon>Gammaproteobacteria</taxon>
        <taxon>Vibrionales</taxon>
        <taxon>Vibrionaceae</taxon>
        <taxon>Vibrio</taxon>
    </lineage>
</organism>
<dbReference type="Gene3D" id="3.40.50.1820">
    <property type="entry name" value="alpha/beta hydrolase"/>
    <property type="match status" value="1"/>
</dbReference>
<gene>
    <name evidence="2" type="ORF">KP803_13290</name>
</gene>
<dbReference type="GO" id="GO:0016787">
    <property type="term" value="F:hydrolase activity"/>
    <property type="evidence" value="ECO:0007669"/>
    <property type="project" value="UniProtKB-KW"/>
</dbReference>
<dbReference type="RefSeq" id="WP_248009320.1">
    <property type="nucleotide sequence ID" value="NZ_JAJHVV010000007.1"/>
</dbReference>
<keyword evidence="3" id="KW-1185">Reference proteome</keyword>
<proteinExistence type="predicted"/>
<sequence length="270" mass="29897">MVLKALTKISPYFEQQGSGPPIVFIHGSYATTSTWRKMVEQLSNHYHCILIKLPGHCGTPEPSDFSNPSIETELTLLEQVVTALTDQPVHLVGHSVGASIALAQAIKGNLKLRKVTLFEPVSVWVLRRAEDHEMANRVDTFLSTYRRDAANKAPYVCGQVIDFWAGEGAFDSLPDFIKQGMEPLVENNIRHWDMDLSTSYTLLDLKSCTVPIQLVCGTESNPVANAICEHLSEHLPNSDKHVIDGASHFLVTSHVEKCLRVLGLNSDIEP</sequence>
<accession>A0A9X1XRH0</accession>
<dbReference type="InterPro" id="IPR050266">
    <property type="entry name" value="AB_hydrolase_sf"/>
</dbReference>
<evidence type="ECO:0000259" key="1">
    <source>
        <dbReference type="Pfam" id="PF00561"/>
    </source>
</evidence>
<dbReference type="Proteomes" id="UP001139559">
    <property type="component" value="Unassembled WGS sequence"/>
</dbReference>
<reference evidence="2" key="1">
    <citation type="submission" date="2021-11" db="EMBL/GenBank/DDBJ databases">
        <title>Vibrio ZSDE26 sp. nov. and Vibrio ZSDZ34 sp. nov., isolated from coastal seawater in Qingdao.</title>
        <authorList>
            <person name="Zhang P."/>
        </authorList>
    </citation>
    <scope>NUCLEOTIDE SEQUENCE</scope>
    <source>
        <strain evidence="2">ZSDE26</strain>
    </source>
</reference>
<evidence type="ECO:0000313" key="2">
    <source>
        <dbReference type="EMBL" id="MCK6264249.1"/>
    </source>
</evidence>
<protein>
    <submittedName>
        <fullName evidence="2">Alpha/beta hydrolase</fullName>
    </submittedName>
</protein>
<keyword evidence="2" id="KW-0378">Hydrolase</keyword>
<dbReference type="AlphaFoldDB" id="A0A9X1XRH0"/>
<name>A0A9X1XRH0_9VIBR</name>
<dbReference type="Pfam" id="PF00561">
    <property type="entry name" value="Abhydrolase_1"/>
    <property type="match status" value="1"/>
</dbReference>
<comment type="caution">
    <text evidence="2">The sequence shown here is derived from an EMBL/GenBank/DDBJ whole genome shotgun (WGS) entry which is preliminary data.</text>
</comment>
<evidence type="ECO:0000313" key="3">
    <source>
        <dbReference type="Proteomes" id="UP001139559"/>
    </source>
</evidence>
<dbReference type="SUPFAM" id="SSF53474">
    <property type="entry name" value="alpha/beta-Hydrolases"/>
    <property type="match status" value="1"/>
</dbReference>
<dbReference type="EMBL" id="JAJHVV010000007">
    <property type="protein sequence ID" value="MCK6264249.1"/>
    <property type="molecule type" value="Genomic_DNA"/>
</dbReference>